<feature type="region of interest" description="Disordered" evidence="6">
    <location>
        <begin position="490"/>
        <end position="513"/>
    </location>
</feature>
<evidence type="ECO:0000313" key="9">
    <source>
        <dbReference type="Proteomes" id="UP001558713"/>
    </source>
</evidence>
<dbReference type="FunFam" id="3.40.50.300:FF:001151">
    <property type="entry name" value="Large subunit GTPase 1"/>
    <property type="match status" value="1"/>
</dbReference>
<dbReference type="GO" id="GO:0005525">
    <property type="term" value="F:GTP binding"/>
    <property type="evidence" value="ECO:0007669"/>
    <property type="project" value="UniProtKB-KW"/>
</dbReference>
<gene>
    <name evidence="8" type="ORF">V5N11_014841</name>
</gene>
<organism evidence="8 9">
    <name type="scientific">Cardamine amara subsp. amara</name>
    <dbReference type="NCBI Taxonomy" id="228776"/>
    <lineage>
        <taxon>Eukaryota</taxon>
        <taxon>Viridiplantae</taxon>
        <taxon>Streptophyta</taxon>
        <taxon>Embryophyta</taxon>
        <taxon>Tracheophyta</taxon>
        <taxon>Spermatophyta</taxon>
        <taxon>Magnoliopsida</taxon>
        <taxon>eudicotyledons</taxon>
        <taxon>Gunneridae</taxon>
        <taxon>Pentapetalae</taxon>
        <taxon>rosids</taxon>
        <taxon>malvids</taxon>
        <taxon>Brassicales</taxon>
        <taxon>Brassicaceae</taxon>
        <taxon>Cardamineae</taxon>
        <taxon>Cardamine</taxon>
    </lineage>
</organism>
<dbReference type="InterPro" id="IPR006073">
    <property type="entry name" value="GTP-bd"/>
</dbReference>
<feature type="compositionally biased region" description="Basic residues" evidence="6">
    <location>
        <begin position="544"/>
        <end position="559"/>
    </location>
</feature>
<dbReference type="PANTHER" id="PTHR45709">
    <property type="entry name" value="LARGE SUBUNIT GTPASE 1 HOMOLOG-RELATED"/>
    <property type="match status" value="1"/>
</dbReference>
<dbReference type="Gene3D" id="3.40.50.300">
    <property type="entry name" value="P-loop containing nucleotide triphosphate hydrolases"/>
    <property type="match status" value="1"/>
</dbReference>
<comment type="subcellular location">
    <subcellularLocation>
        <location evidence="1">Cytoplasm</location>
    </subcellularLocation>
</comment>
<evidence type="ECO:0000256" key="6">
    <source>
        <dbReference type="SAM" id="MobiDB-lite"/>
    </source>
</evidence>
<dbReference type="PROSITE" id="PS51721">
    <property type="entry name" value="G_CP"/>
    <property type="match status" value="1"/>
</dbReference>
<evidence type="ECO:0000313" key="8">
    <source>
        <dbReference type="EMBL" id="KAL1201881.1"/>
    </source>
</evidence>
<keyword evidence="4" id="KW-0378">Hydrolase</keyword>
<dbReference type="PRINTS" id="PR00326">
    <property type="entry name" value="GTP1OBG"/>
</dbReference>
<dbReference type="AlphaFoldDB" id="A0ABD1A4W6"/>
<evidence type="ECO:0000256" key="3">
    <source>
        <dbReference type="ARBA" id="ARBA00022741"/>
    </source>
</evidence>
<name>A0ABD1A4W6_CARAN</name>
<dbReference type="InterPro" id="IPR043358">
    <property type="entry name" value="GNL1-like"/>
</dbReference>
<dbReference type="GO" id="GO:0005829">
    <property type="term" value="C:cytosol"/>
    <property type="evidence" value="ECO:0007669"/>
    <property type="project" value="UniProtKB-ARBA"/>
</dbReference>
<evidence type="ECO:0000256" key="2">
    <source>
        <dbReference type="ARBA" id="ARBA00022490"/>
    </source>
</evidence>
<feature type="region of interest" description="Disordered" evidence="6">
    <location>
        <begin position="536"/>
        <end position="573"/>
    </location>
</feature>
<sequence length="590" mass="67170">MVKSEKTSLGRSLVKHHNHMIQESKDKGRYYNNLHKKVLESVTEVSDIDAIIEQAEEAERLFTINHSASTPLSINLDTNSSSSTIAAEEWREQQKIEEELHASSLQVPRRPPWTPEMSVEELDANEKQAFLNWRRMLVRLEENEKLVLTPFEKNLDIWRQLWRVLERSDLIVMVVDGRDPLFYRCPDLEAYAREIDEHKKIMLLVNKADLLPLHVREKWAEYFRLNNILFVFWSAVVATATLEGKVLKEQWRKPDNFEKTDDPDVVIYGRDELLGRLQFEAQEIVKVRNSRAASVSSQSLTVDSQRDQAVVGFVGYPNVGKSSTINALVGQKRTGVTSTPGKTKHFQTLIISDELMLCDCPGLVFPSFSSSRYEMITCGVLPIDRMTEHREAVQVVADKVPRHVIESVYNISLPKPKPYERQSRPPHAAELLRSYCASRSYVASSGLPDETKAARLILKDYIGGKLPHFTMPPGMTQDDDELHMEDIPETGALDEGSESEDSSLEDKTEREQVPGIDDVLDDLSSFDIANGLASSKKETVKKQTALHKQHKKPQRKKDRTWRVKNTEDGDGMPLVKVFQKPANTGPLTMR</sequence>
<evidence type="ECO:0000256" key="5">
    <source>
        <dbReference type="ARBA" id="ARBA00023134"/>
    </source>
</evidence>
<proteinExistence type="predicted"/>
<keyword evidence="2" id="KW-0963">Cytoplasm</keyword>
<reference evidence="8 9" key="1">
    <citation type="submission" date="2024-04" db="EMBL/GenBank/DDBJ databases">
        <title>Genome assembly C_amara_ONT_v2.</title>
        <authorList>
            <person name="Yant L."/>
            <person name="Moore C."/>
            <person name="Slenker M."/>
        </authorList>
    </citation>
    <scope>NUCLEOTIDE SEQUENCE [LARGE SCALE GENOMIC DNA]</scope>
    <source>
        <tissue evidence="8">Leaf</tissue>
    </source>
</reference>
<protein>
    <submittedName>
        <fullName evidence="8">GTPase LSG1-2</fullName>
    </submittedName>
</protein>
<dbReference type="Gene3D" id="1.10.1580.10">
    <property type="match status" value="1"/>
</dbReference>
<dbReference type="SUPFAM" id="SSF52540">
    <property type="entry name" value="P-loop containing nucleoside triphosphate hydrolases"/>
    <property type="match status" value="1"/>
</dbReference>
<dbReference type="Proteomes" id="UP001558713">
    <property type="component" value="Unassembled WGS sequence"/>
</dbReference>
<dbReference type="InterPro" id="IPR023179">
    <property type="entry name" value="GTP-bd_ortho_bundle_sf"/>
</dbReference>
<feature type="domain" description="CP-type G" evidence="7">
    <location>
        <begin position="158"/>
        <end position="366"/>
    </location>
</feature>
<dbReference type="InterPro" id="IPR027417">
    <property type="entry name" value="P-loop_NTPase"/>
</dbReference>
<keyword evidence="9" id="KW-1185">Reference proteome</keyword>
<dbReference type="EMBL" id="JBANAX010000583">
    <property type="protein sequence ID" value="KAL1201881.1"/>
    <property type="molecule type" value="Genomic_DNA"/>
</dbReference>
<evidence type="ECO:0000256" key="4">
    <source>
        <dbReference type="ARBA" id="ARBA00022801"/>
    </source>
</evidence>
<dbReference type="FunFam" id="1.10.1580.10:FF:000008">
    <property type="entry name" value="Large subunit GTPase 1"/>
    <property type="match status" value="1"/>
</dbReference>
<dbReference type="CDD" id="cd01857">
    <property type="entry name" value="HSR1_MMR1"/>
    <property type="match status" value="1"/>
</dbReference>
<dbReference type="PANTHER" id="PTHR45709:SF2">
    <property type="entry name" value="LARGE SUBUNIT GTPASE 1 HOMOLOG"/>
    <property type="match status" value="1"/>
</dbReference>
<evidence type="ECO:0000259" key="7">
    <source>
        <dbReference type="PROSITE" id="PS51721"/>
    </source>
</evidence>
<dbReference type="InterPro" id="IPR030378">
    <property type="entry name" value="G_CP_dom"/>
</dbReference>
<comment type="caution">
    <text evidence="8">The sequence shown here is derived from an EMBL/GenBank/DDBJ whole genome shotgun (WGS) entry which is preliminary data.</text>
</comment>
<keyword evidence="3" id="KW-0547">Nucleotide-binding</keyword>
<accession>A0ABD1A4W6</accession>
<evidence type="ECO:0000256" key="1">
    <source>
        <dbReference type="ARBA" id="ARBA00004496"/>
    </source>
</evidence>
<dbReference type="GO" id="GO:0016787">
    <property type="term" value="F:hydrolase activity"/>
    <property type="evidence" value="ECO:0007669"/>
    <property type="project" value="UniProtKB-KW"/>
</dbReference>
<keyword evidence="5" id="KW-0342">GTP-binding</keyword>
<dbReference type="Pfam" id="PF01926">
    <property type="entry name" value="MMR_HSR1"/>
    <property type="match status" value="1"/>
</dbReference>